<dbReference type="RefSeq" id="WP_163067044.1">
    <property type="nucleotide sequence ID" value="NZ_CP048649.1"/>
</dbReference>
<proteinExistence type="predicted"/>
<keyword evidence="2" id="KW-1185">Reference proteome</keyword>
<accession>A0A858BYM2</accession>
<reference evidence="1 2" key="1">
    <citation type="submission" date="2020-02" db="EMBL/GenBank/DDBJ databases">
        <authorList>
            <person name="Kim Y.B."/>
            <person name="Roh S.W."/>
        </authorList>
    </citation>
    <scope>NUCLEOTIDE SEQUENCE [LARGE SCALE GENOMIC DNA]</scope>
    <source>
        <strain evidence="1 2">DSM 103574</strain>
    </source>
</reference>
<name>A0A858BYM2_9FIRM</name>
<sequence length="132" mass="15430">MKYKNVELVAADGRANELMVSVDFENPDEDDELQEEMEAKLNNLLESFTTKIYLDPVLPDYIQIRSHQHFAFDRQGVAFLKEVYDRLNESDINAKITVGIYIDGWFNNEDGSESCYNQDDISWEEFEANLKY</sequence>
<evidence type="ECO:0000313" key="2">
    <source>
        <dbReference type="Proteomes" id="UP000466848"/>
    </source>
</evidence>
<gene>
    <name evidence="1" type="ORF">Ami103574_10935</name>
</gene>
<organism evidence="1 2">
    <name type="scientific">Aminipila butyrica</name>
    <dbReference type="NCBI Taxonomy" id="433296"/>
    <lineage>
        <taxon>Bacteria</taxon>
        <taxon>Bacillati</taxon>
        <taxon>Bacillota</taxon>
        <taxon>Clostridia</taxon>
        <taxon>Peptostreptococcales</taxon>
        <taxon>Anaerovoracaceae</taxon>
        <taxon>Aminipila</taxon>
    </lineage>
</organism>
<dbReference type="KEGG" id="abut:Ami103574_10935"/>
<evidence type="ECO:0000313" key="1">
    <source>
        <dbReference type="EMBL" id="QIB69804.1"/>
    </source>
</evidence>
<dbReference type="EMBL" id="CP048649">
    <property type="protein sequence ID" value="QIB69804.1"/>
    <property type="molecule type" value="Genomic_DNA"/>
</dbReference>
<protein>
    <submittedName>
        <fullName evidence="1">Uncharacterized protein</fullName>
    </submittedName>
</protein>
<dbReference type="Proteomes" id="UP000466848">
    <property type="component" value="Chromosome"/>
</dbReference>
<dbReference type="AlphaFoldDB" id="A0A858BYM2"/>